<gene>
    <name evidence="2" type="ORF">UY3_07393</name>
</gene>
<reference evidence="3" key="1">
    <citation type="journal article" date="2013" name="Nat. Genet.">
        <title>The draft genomes of soft-shell turtle and green sea turtle yield insights into the development and evolution of the turtle-specific body plan.</title>
        <authorList>
            <person name="Wang Z."/>
            <person name="Pascual-Anaya J."/>
            <person name="Zadissa A."/>
            <person name="Li W."/>
            <person name="Niimura Y."/>
            <person name="Huang Z."/>
            <person name="Li C."/>
            <person name="White S."/>
            <person name="Xiong Z."/>
            <person name="Fang D."/>
            <person name="Wang B."/>
            <person name="Ming Y."/>
            <person name="Chen Y."/>
            <person name="Zheng Y."/>
            <person name="Kuraku S."/>
            <person name="Pignatelli M."/>
            <person name="Herrero J."/>
            <person name="Beal K."/>
            <person name="Nozawa M."/>
            <person name="Li Q."/>
            <person name="Wang J."/>
            <person name="Zhang H."/>
            <person name="Yu L."/>
            <person name="Shigenobu S."/>
            <person name="Wang J."/>
            <person name="Liu J."/>
            <person name="Flicek P."/>
            <person name="Searle S."/>
            <person name="Wang J."/>
            <person name="Kuratani S."/>
            <person name="Yin Y."/>
            <person name="Aken B."/>
            <person name="Zhang G."/>
            <person name="Irie N."/>
        </authorList>
    </citation>
    <scope>NUCLEOTIDE SEQUENCE [LARGE SCALE GENOMIC DNA]</scope>
</reference>
<dbReference type="EMBL" id="KB528689">
    <property type="protein sequence ID" value="EMP35430.1"/>
    <property type="molecule type" value="Genomic_DNA"/>
</dbReference>
<organism evidence="2 3">
    <name type="scientific">Chelonia mydas</name>
    <name type="common">Green sea-turtle</name>
    <name type="synonym">Chelonia agassizi</name>
    <dbReference type="NCBI Taxonomy" id="8469"/>
    <lineage>
        <taxon>Eukaryota</taxon>
        <taxon>Metazoa</taxon>
        <taxon>Chordata</taxon>
        <taxon>Craniata</taxon>
        <taxon>Vertebrata</taxon>
        <taxon>Euteleostomi</taxon>
        <taxon>Archelosauria</taxon>
        <taxon>Testudinata</taxon>
        <taxon>Testudines</taxon>
        <taxon>Cryptodira</taxon>
        <taxon>Durocryptodira</taxon>
        <taxon>Americhelydia</taxon>
        <taxon>Chelonioidea</taxon>
        <taxon>Cheloniidae</taxon>
        <taxon>Chelonia</taxon>
    </lineage>
</organism>
<accession>M7BIF6</accession>
<sequence length="140" mass="16617">MTNYLKLNEFLADIPEGRREQFQYILTKGQLIARTVLQTFLDVMDMAVRTTAMVVIMRRASWLQSSGIPRDLQTTVEDLPFDREKLFSTKTDKVLHSVKDSRTTLQTLGIYTPPNRRRRYQPYHQNRDTMVQRQQRPFHN</sequence>
<feature type="region of interest" description="Disordered" evidence="1">
    <location>
        <begin position="113"/>
        <end position="140"/>
    </location>
</feature>
<name>M7BIF6_CHEMY</name>
<evidence type="ECO:0000313" key="2">
    <source>
        <dbReference type="EMBL" id="EMP35430.1"/>
    </source>
</evidence>
<evidence type="ECO:0000256" key="1">
    <source>
        <dbReference type="SAM" id="MobiDB-lite"/>
    </source>
</evidence>
<evidence type="ECO:0000313" key="3">
    <source>
        <dbReference type="Proteomes" id="UP000031443"/>
    </source>
</evidence>
<feature type="compositionally biased region" description="Polar residues" evidence="1">
    <location>
        <begin position="128"/>
        <end position="140"/>
    </location>
</feature>
<dbReference type="Proteomes" id="UP000031443">
    <property type="component" value="Unassembled WGS sequence"/>
</dbReference>
<dbReference type="Gene3D" id="1.10.287.3160">
    <property type="match status" value="1"/>
</dbReference>
<keyword evidence="3" id="KW-1185">Reference proteome</keyword>
<proteinExistence type="predicted"/>
<protein>
    <submittedName>
        <fullName evidence="2">Uncharacterized protein</fullName>
    </submittedName>
</protein>
<dbReference type="AlphaFoldDB" id="M7BIF6"/>